<accession>A0A5E8C064</accession>
<dbReference type="GO" id="GO:0016192">
    <property type="term" value="P:vesicle-mediated transport"/>
    <property type="evidence" value="ECO:0007669"/>
    <property type="project" value="TreeGrafter"/>
</dbReference>
<name>A0A5E8C064_9ASCO</name>
<dbReference type="SUPFAM" id="SSF54373">
    <property type="entry name" value="FAD-linked reductases, C-terminal domain"/>
    <property type="match status" value="1"/>
</dbReference>
<evidence type="ECO:0008006" key="5">
    <source>
        <dbReference type="Google" id="ProtNLM"/>
    </source>
</evidence>
<keyword evidence="4" id="KW-1185">Reference proteome</keyword>
<dbReference type="PIRSF" id="PIRSF037514">
    <property type="entry name" value="Rab_ger_ger_transf_A_fun"/>
    <property type="match status" value="1"/>
</dbReference>
<dbReference type="PANTHER" id="PTHR11787">
    <property type="entry name" value="RAB GDP-DISSOCIATION INHIBITOR"/>
    <property type="match status" value="1"/>
</dbReference>
<dbReference type="GeneID" id="43582914"/>
<dbReference type="InterPro" id="IPR017230">
    <property type="entry name" value="Mrs6"/>
</dbReference>
<evidence type="ECO:0000313" key="4">
    <source>
        <dbReference type="Proteomes" id="UP000398389"/>
    </source>
</evidence>
<feature type="compositionally biased region" description="Acidic residues" evidence="2">
    <location>
        <begin position="638"/>
        <end position="648"/>
    </location>
</feature>
<feature type="compositionally biased region" description="Acidic residues" evidence="2">
    <location>
        <begin position="710"/>
        <end position="736"/>
    </location>
</feature>
<dbReference type="EMBL" id="CABVLU010000003">
    <property type="protein sequence ID" value="VVT54485.1"/>
    <property type="molecule type" value="Genomic_DNA"/>
</dbReference>
<dbReference type="PRINTS" id="PR00891">
    <property type="entry name" value="RABGDIREP"/>
</dbReference>
<evidence type="ECO:0000256" key="2">
    <source>
        <dbReference type="SAM" id="MobiDB-lite"/>
    </source>
</evidence>
<dbReference type="Pfam" id="PF00996">
    <property type="entry name" value="GDI"/>
    <property type="match status" value="1"/>
</dbReference>
<dbReference type="GO" id="GO:0005634">
    <property type="term" value="C:nucleus"/>
    <property type="evidence" value="ECO:0007669"/>
    <property type="project" value="TreeGrafter"/>
</dbReference>
<sequence length="736" mass="80247">MSSYSASTATRRGSVVPPLVGIERPLVQPLPEECDVLISGTGLVESMLASALAWQGSRVIHIDPNPSYGDAYSIFNIEDLKSWVQHVNTSRDSIYSSAMLYIPQPLESRRYFIDLTPKILFAKSDVLPILIKSRVNRYLEFKPLSSFHTFENDSFDRVPGTREDIFTDQSLSLMTKRNLMRFMKFVLNYDDSQTDAREKNTPIWLPYANKPVVSFIRDKFKLEHQQITELVFSIGLATSPDISTINALARMKRYLVSLGVFGPFPSLYSTYGSAGELVQAFSRSAAVAGATYKLNTSVVSYKESTKNDDNTSEALVTLSDGSKIKVKEHTILSPNSLMKLAVSLDPSVSLDDQSLEINKRDVKPTIPTTTSGIGNSLLQHQQQQIPKFPSTPTSKSTTSTSSSSSAGRSELTRIVAIVAKDCKEWFSENEQAAIVVFPPKTLPSENRFAVQAIVMGSGTGQCPRGQAIWYLSSTDPITSRARVDLEEALKKLESSILRESTKDFEFSDIAEGDVSVRPDGIPVLSSIKLGQSLQNFVPKERLQYLLKLCYSQRLTTPPNEYVAAVEKAWGTPMDLTKPSNRIGSNKNLTGQNEEQEDSGENSKVTVAPCPLAEISYDGVVDQTLQIYEKIVGSDDDFFDLDFEDDDELPPQTHQDRGVTGGSDASGSTAGALVGSTITATSTGPGIPSGSASSAATIAAVAAAANSSAIVDDDDDDDVDMDDDDGHVPDFGDDMEL</sequence>
<gene>
    <name evidence="3" type="ORF">SAPINGB_P004099</name>
</gene>
<evidence type="ECO:0000256" key="1">
    <source>
        <dbReference type="ARBA" id="ARBA00005593"/>
    </source>
</evidence>
<dbReference type="SUPFAM" id="SSF51905">
    <property type="entry name" value="FAD/NAD(P)-binding domain"/>
    <property type="match status" value="1"/>
</dbReference>
<proteinExistence type="inferred from homology"/>
<comment type="similarity">
    <text evidence="1">Belongs to the Rab GDI family.</text>
</comment>
<organism evidence="3 4">
    <name type="scientific">Magnusiomyces paraingens</name>
    <dbReference type="NCBI Taxonomy" id="2606893"/>
    <lineage>
        <taxon>Eukaryota</taxon>
        <taxon>Fungi</taxon>
        <taxon>Dikarya</taxon>
        <taxon>Ascomycota</taxon>
        <taxon>Saccharomycotina</taxon>
        <taxon>Dipodascomycetes</taxon>
        <taxon>Dipodascales</taxon>
        <taxon>Dipodascaceae</taxon>
        <taxon>Magnusiomyces</taxon>
    </lineage>
</organism>
<dbReference type="RefSeq" id="XP_031854705.1">
    <property type="nucleotide sequence ID" value="XM_031998814.1"/>
</dbReference>
<dbReference type="InterPro" id="IPR036188">
    <property type="entry name" value="FAD/NAD-bd_sf"/>
</dbReference>
<dbReference type="PANTHER" id="PTHR11787:SF4">
    <property type="entry name" value="CHM, RAB ESCORT PROTEIN 1"/>
    <property type="match status" value="1"/>
</dbReference>
<dbReference type="Proteomes" id="UP000398389">
    <property type="component" value="Unassembled WGS sequence"/>
</dbReference>
<dbReference type="OrthoDB" id="1923006at2759"/>
<dbReference type="GO" id="GO:0005829">
    <property type="term" value="C:cytosol"/>
    <property type="evidence" value="ECO:0007669"/>
    <property type="project" value="TreeGrafter"/>
</dbReference>
<dbReference type="InterPro" id="IPR018203">
    <property type="entry name" value="GDP_dissociation_inhibitor"/>
</dbReference>
<dbReference type="Gene3D" id="1.10.405.10">
    <property type="entry name" value="Guanine Nucleotide Dissociation Inhibitor, domain 1"/>
    <property type="match status" value="1"/>
</dbReference>
<feature type="region of interest" description="Disordered" evidence="2">
    <location>
        <begin position="638"/>
        <end position="670"/>
    </location>
</feature>
<evidence type="ECO:0000313" key="3">
    <source>
        <dbReference type="EMBL" id="VVT54485.1"/>
    </source>
</evidence>
<feature type="compositionally biased region" description="Polar residues" evidence="2">
    <location>
        <begin position="577"/>
        <end position="592"/>
    </location>
</feature>
<feature type="region of interest" description="Disordered" evidence="2">
    <location>
        <begin position="705"/>
        <end position="736"/>
    </location>
</feature>
<feature type="region of interest" description="Disordered" evidence="2">
    <location>
        <begin position="573"/>
        <end position="603"/>
    </location>
</feature>
<protein>
    <recommendedName>
        <fullName evidence="5">Rab proteins geranylgeranyltransferase component A</fullName>
    </recommendedName>
</protein>
<dbReference type="GO" id="GO:0007264">
    <property type="term" value="P:small GTPase-mediated signal transduction"/>
    <property type="evidence" value="ECO:0007669"/>
    <property type="project" value="InterPro"/>
</dbReference>
<reference evidence="3 4" key="1">
    <citation type="submission" date="2019-09" db="EMBL/GenBank/DDBJ databases">
        <authorList>
            <person name="Brejova B."/>
        </authorList>
    </citation>
    <scope>NUCLEOTIDE SEQUENCE [LARGE SCALE GENOMIC DNA]</scope>
</reference>
<dbReference type="PRINTS" id="PR00894">
    <property type="entry name" value="YEASTMRS6P"/>
</dbReference>
<feature type="region of interest" description="Disordered" evidence="2">
    <location>
        <begin position="379"/>
        <end position="405"/>
    </location>
</feature>
<dbReference type="AlphaFoldDB" id="A0A5E8C064"/>
<dbReference type="GO" id="GO:0005092">
    <property type="term" value="F:GDP-dissociation inhibitor activity"/>
    <property type="evidence" value="ECO:0007669"/>
    <property type="project" value="InterPro"/>
</dbReference>
<feature type="compositionally biased region" description="Low complexity" evidence="2">
    <location>
        <begin position="390"/>
        <end position="405"/>
    </location>
</feature>
<dbReference type="Gene3D" id="3.50.50.60">
    <property type="entry name" value="FAD/NAD(P)-binding domain"/>
    <property type="match status" value="1"/>
</dbReference>
<feature type="compositionally biased region" description="Low complexity" evidence="2">
    <location>
        <begin position="661"/>
        <end position="670"/>
    </location>
</feature>
<dbReference type="Gene3D" id="3.30.519.10">
    <property type="entry name" value="Guanine Nucleotide Dissociation Inhibitor, domain 2"/>
    <property type="match status" value="1"/>
</dbReference>
<dbReference type="GO" id="GO:0005968">
    <property type="term" value="C:Rab-protein geranylgeranyltransferase complex"/>
    <property type="evidence" value="ECO:0007669"/>
    <property type="project" value="TreeGrafter"/>
</dbReference>